<dbReference type="Proteomes" id="UP000474042">
    <property type="component" value="Unassembled WGS sequence"/>
</dbReference>
<reference evidence="1 2" key="1">
    <citation type="submission" date="2020-01" db="EMBL/GenBank/DDBJ databases">
        <title>Genome sequence of a 1,3-propanediol producer, Clostridium butyricum S3.</title>
        <authorList>
            <person name="Zhou J."/>
        </authorList>
    </citation>
    <scope>NUCLEOTIDE SEQUENCE [LARGE SCALE GENOMIC DNA]</scope>
    <source>
        <strain evidence="1 2">S3</strain>
    </source>
</reference>
<dbReference type="EMBL" id="WOFV02000049">
    <property type="protein sequence ID" value="NAS18932.1"/>
    <property type="molecule type" value="Genomic_DNA"/>
</dbReference>
<dbReference type="OrthoDB" id="436461at2"/>
<gene>
    <name evidence="1" type="ORF">GND98_013895</name>
</gene>
<evidence type="ECO:0000313" key="2">
    <source>
        <dbReference type="Proteomes" id="UP000474042"/>
    </source>
</evidence>
<protein>
    <submittedName>
        <fullName evidence="1">Uncharacterized protein</fullName>
    </submittedName>
</protein>
<comment type="caution">
    <text evidence="1">The sequence shown here is derived from an EMBL/GenBank/DDBJ whole genome shotgun (WGS) entry which is preliminary data.</text>
</comment>
<proteinExistence type="predicted"/>
<evidence type="ECO:0000313" key="1">
    <source>
        <dbReference type="EMBL" id="NAS18932.1"/>
    </source>
</evidence>
<dbReference type="AlphaFoldDB" id="A0A6L9EQZ6"/>
<sequence>MLDKDGLIYNYLLNKIKYNKQMENCIAGTVENLIKVNTSSDKPGMLLGKIQSGKTRAFIGTIGLAFDNGYDIAVVLTKGTRALADISKTK</sequence>
<accession>A0A6L9EQZ6</accession>
<organism evidence="1 2">
    <name type="scientific">Clostridium butyricum</name>
    <dbReference type="NCBI Taxonomy" id="1492"/>
    <lineage>
        <taxon>Bacteria</taxon>
        <taxon>Bacillati</taxon>
        <taxon>Bacillota</taxon>
        <taxon>Clostridia</taxon>
        <taxon>Eubacteriales</taxon>
        <taxon>Clostridiaceae</taxon>
        <taxon>Clostridium</taxon>
    </lineage>
</organism>
<dbReference type="KEGG" id="cbut:ATN24_00710"/>
<dbReference type="RefSeq" id="WP_058141618.1">
    <property type="nucleotide sequence ID" value="NZ_BTGE01000012.1"/>
</dbReference>
<name>A0A6L9EQZ6_CLOBU</name>